<evidence type="ECO:0000313" key="1">
    <source>
        <dbReference type="EMBL" id="KAF7277672.1"/>
    </source>
</evidence>
<sequence>MSLIRRWFDPIRSKWYYDRSLRQTHLPTEKGLCIYLRLDDVYSYLAVQQLEQLEDILVEEIKPLRIILSDQAAPPPNGMSEEVWQNYALNDAKILAMQHRFAFDDVPELPRPEAVEQAWVILERTPLQGKDFLYLLEDVFHMLWNQQYGKLKMLYSMAKHYQKPPADPQFHCKSIPILTAYFEFGGRQYHAVDDLLRLTRRLQQQKLLISPPIFLINHIEWREHLINDANELADIQALQP</sequence>
<feature type="non-terminal residue" evidence="1">
    <location>
        <position position="240"/>
    </location>
</feature>
<accession>A0A834IEK4</accession>
<name>A0A834IEK4_RHYFE</name>
<evidence type="ECO:0000313" key="2">
    <source>
        <dbReference type="Proteomes" id="UP000625711"/>
    </source>
</evidence>
<proteinExistence type="predicted"/>
<comment type="caution">
    <text evidence="1">The sequence shown here is derived from an EMBL/GenBank/DDBJ whole genome shotgun (WGS) entry which is preliminary data.</text>
</comment>
<dbReference type="EMBL" id="JAACXV010000515">
    <property type="protein sequence ID" value="KAF7277672.1"/>
    <property type="molecule type" value="Genomic_DNA"/>
</dbReference>
<keyword evidence="2" id="KW-1185">Reference proteome</keyword>
<dbReference type="Proteomes" id="UP000625711">
    <property type="component" value="Unassembled WGS sequence"/>
</dbReference>
<dbReference type="OrthoDB" id="10492217at2759"/>
<dbReference type="AlphaFoldDB" id="A0A834IEK4"/>
<reference evidence="1" key="1">
    <citation type="submission" date="2020-08" db="EMBL/GenBank/DDBJ databases">
        <title>Genome sequencing and assembly of the red palm weevil Rhynchophorus ferrugineus.</title>
        <authorList>
            <person name="Dias G.B."/>
            <person name="Bergman C.M."/>
            <person name="Manee M."/>
        </authorList>
    </citation>
    <scope>NUCLEOTIDE SEQUENCE</scope>
    <source>
        <strain evidence="1">AA-2017</strain>
        <tissue evidence="1">Whole larva</tissue>
    </source>
</reference>
<gene>
    <name evidence="1" type="ORF">GWI33_000635</name>
</gene>
<protein>
    <submittedName>
        <fullName evidence="1">Uncharacterized protein</fullName>
    </submittedName>
</protein>
<organism evidence="1 2">
    <name type="scientific">Rhynchophorus ferrugineus</name>
    <name type="common">Red palm weevil</name>
    <name type="synonym">Curculio ferrugineus</name>
    <dbReference type="NCBI Taxonomy" id="354439"/>
    <lineage>
        <taxon>Eukaryota</taxon>
        <taxon>Metazoa</taxon>
        <taxon>Ecdysozoa</taxon>
        <taxon>Arthropoda</taxon>
        <taxon>Hexapoda</taxon>
        <taxon>Insecta</taxon>
        <taxon>Pterygota</taxon>
        <taxon>Neoptera</taxon>
        <taxon>Endopterygota</taxon>
        <taxon>Coleoptera</taxon>
        <taxon>Polyphaga</taxon>
        <taxon>Cucujiformia</taxon>
        <taxon>Curculionidae</taxon>
        <taxon>Dryophthorinae</taxon>
        <taxon>Rhynchophorus</taxon>
    </lineage>
</organism>